<feature type="domain" description="HAMP" evidence="10">
    <location>
        <begin position="319"/>
        <end position="372"/>
    </location>
</feature>
<dbReference type="Pfam" id="PF00015">
    <property type="entry name" value="MCPsignal"/>
    <property type="match status" value="1"/>
</dbReference>
<evidence type="ECO:0000256" key="7">
    <source>
        <dbReference type="PROSITE-ProRule" id="PRU00284"/>
    </source>
</evidence>
<evidence type="ECO:0000256" key="1">
    <source>
        <dbReference type="ARBA" id="ARBA00004141"/>
    </source>
</evidence>
<dbReference type="InterPro" id="IPR004090">
    <property type="entry name" value="Chemotax_Me-accpt_rcpt"/>
</dbReference>
<comment type="caution">
    <text evidence="11">The sequence shown here is derived from an EMBL/GenBank/DDBJ whole genome shotgun (WGS) entry which is preliminary data.</text>
</comment>
<dbReference type="AlphaFoldDB" id="A0A8J2U9S7"/>
<proteinExistence type="inferred from homology"/>
<evidence type="ECO:0000256" key="5">
    <source>
        <dbReference type="ARBA" id="ARBA00023224"/>
    </source>
</evidence>
<evidence type="ECO:0000259" key="10">
    <source>
        <dbReference type="PROSITE" id="PS50885"/>
    </source>
</evidence>
<dbReference type="PROSITE" id="PS50111">
    <property type="entry name" value="CHEMOTAXIS_TRANSDUC_2"/>
    <property type="match status" value="1"/>
</dbReference>
<evidence type="ECO:0000256" key="2">
    <source>
        <dbReference type="ARBA" id="ARBA00022692"/>
    </source>
</evidence>
<dbReference type="PROSITE" id="PS50885">
    <property type="entry name" value="HAMP"/>
    <property type="match status" value="1"/>
</dbReference>
<gene>
    <name evidence="11" type="ORF">GCM10011369_33830</name>
</gene>
<accession>A0A8J2U9S7</accession>
<dbReference type="PRINTS" id="PR00260">
    <property type="entry name" value="CHEMTRNSDUCR"/>
</dbReference>
<dbReference type="GO" id="GO:0006935">
    <property type="term" value="P:chemotaxis"/>
    <property type="evidence" value="ECO:0007669"/>
    <property type="project" value="InterPro"/>
</dbReference>
<dbReference type="OrthoDB" id="7024925at2"/>
<dbReference type="InterPro" id="IPR003660">
    <property type="entry name" value="HAMP_dom"/>
</dbReference>
<dbReference type="SMART" id="SM00283">
    <property type="entry name" value="MA"/>
    <property type="match status" value="1"/>
</dbReference>
<keyword evidence="2 8" id="KW-0812">Transmembrane</keyword>
<comment type="similarity">
    <text evidence="6">Belongs to the methyl-accepting chemotaxis (MCP) protein family.</text>
</comment>
<dbReference type="Proteomes" id="UP000619743">
    <property type="component" value="Unassembled WGS sequence"/>
</dbReference>
<feature type="domain" description="Methyl-accepting transducer" evidence="9">
    <location>
        <begin position="377"/>
        <end position="613"/>
    </location>
</feature>
<sequence>MRVSHYSRFSAITLFSVSLAFTGMLYWAKGQLNDSSEQRTTYQTIKEDASLGVVASLQNYLLKGDAVLLVEVEQRLMKLNQDLATLPPQISAPISEQVALLLSKTKSDYRAIGKLSGDPMALLKNAEREMLASSKALIRYAADGYDNKPAAARQFTDISADIASLLHELSDARQDLFNNQPQARDHINKLVSNLEELSRRIQALPLLGVYLEAEEDEFALGDEEEEAEEIGELAVADLASLIKRYPGELQQTQKLAYQREQSLQALEQDMQRFGDEVAKGEAVVAAEREAMLNKLQLVVGALVAILLLIAILNYLLQFNYVLKPLRQLRAGFKQLLESDELTTIDIRNKQSEMGEIAAFFNQLIEQEMADMKRRQEQLQVVSDALESISGQVNHICESNSDTEKQLLGSREVTSALAEITTELSRISAEVEANARETEAAMTNSQGDVAQVIAASEQTAVATKQGLTSLRDLTASVGDVSAILDVIRTIAEQTNLLALNAAIESARAGEHGRGFAVVADEVRGLAMKTQNSLGEITQILDSLTQASESLEGNINEVQTASSNQKQIAQQLLDTSESVREKSQQAVSVAHQANNFVQQQEQQVSLFNDAMDTVQQQVEGARGLAVEIQTDVRTQATHITRTLIDTEAGNDDYHQSRSAS</sequence>
<feature type="transmembrane region" description="Helical" evidence="8">
    <location>
        <begin position="6"/>
        <end position="28"/>
    </location>
</feature>
<dbReference type="GO" id="GO:0004888">
    <property type="term" value="F:transmembrane signaling receptor activity"/>
    <property type="evidence" value="ECO:0007669"/>
    <property type="project" value="InterPro"/>
</dbReference>
<keyword evidence="3 8" id="KW-1133">Transmembrane helix</keyword>
<dbReference type="GO" id="GO:0016020">
    <property type="term" value="C:membrane"/>
    <property type="evidence" value="ECO:0007669"/>
    <property type="project" value="UniProtKB-SubCell"/>
</dbReference>
<dbReference type="InterPro" id="IPR004089">
    <property type="entry name" value="MCPsignal_dom"/>
</dbReference>
<feature type="transmembrane region" description="Helical" evidence="8">
    <location>
        <begin position="297"/>
        <end position="316"/>
    </location>
</feature>
<evidence type="ECO:0000256" key="4">
    <source>
        <dbReference type="ARBA" id="ARBA00023136"/>
    </source>
</evidence>
<evidence type="ECO:0000256" key="3">
    <source>
        <dbReference type="ARBA" id="ARBA00022989"/>
    </source>
</evidence>
<dbReference type="RefSeq" id="WP_087507469.1">
    <property type="nucleotide sequence ID" value="NZ_BMDX01000026.1"/>
</dbReference>
<evidence type="ECO:0000256" key="8">
    <source>
        <dbReference type="SAM" id="Phobius"/>
    </source>
</evidence>
<protein>
    <submittedName>
        <fullName evidence="11">Methyl-accepting chemotaxis protein</fullName>
    </submittedName>
</protein>
<dbReference type="EMBL" id="BMDX01000026">
    <property type="protein sequence ID" value="GGA88917.1"/>
    <property type="molecule type" value="Genomic_DNA"/>
</dbReference>
<dbReference type="PANTHER" id="PTHR32089">
    <property type="entry name" value="METHYL-ACCEPTING CHEMOTAXIS PROTEIN MCPB"/>
    <property type="match status" value="1"/>
</dbReference>
<dbReference type="GO" id="GO:0007165">
    <property type="term" value="P:signal transduction"/>
    <property type="evidence" value="ECO:0007669"/>
    <property type="project" value="UniProtKB-KW"/>
</dbReference>
<evidence type="ECO:0000313" key="11">
    <source>
        <dbReference type="EMBL" id="GGA88917.1"/>
    </source>
</evidence>
<keyword evidence="5 7" id="KW-0807">Transducer</keyword>
<comment type="subcellular location">
    <subcellularLocation>
        <location evidence="1">Membrane</location>
        <topology evidence="1">Multi-pass membrane protein</topology>
    </subcellularLocation>
</comment>
<keyword evidence="12" id="KW-1185">Reference proteome</keyword>
<name>A0A8J2U9S7_9GAMM</name>
<dbReference type="PANTHER" id="PTHR32089:SF119">
    <property type="entry name" value="METHYL-ACCEPTING CHEMOTAXIS PROTEIN CTPL"/>
    <property type="match status" value="1"/>
</dbReference>
<dbReference type="Gene3D" id="6.10.340.10">
    <property type="match status" value="1"/>
</dbReference>
<dbReference type="Gene3D" id="1.10.287.950">
    <property type="entry name" value="Methyl-accepting chemotaxis protein"/>
    <property type="match status" value="1"/>
</dbReference>
<evidence type="ECO:0000256" key="6">
    <source>
        <dbReference type="ARBA" id="ARBA00029447"/>
    </source>
</evidence>
<reference evidence="12" key="1">
    <citation type="journal article" date="2019" name="Int. J. Syst. Evol. Microbiol.">
        <title>The Global Catalogue of Microorganisms (GCM) 10K type strain sequencing project: providing services to taxonomists for standard genome sequencing and annotation.</title>
        <authorList>
            <consortium name="The Broad Institute Genomics Platform"/>
            <consortium name="The Broad Institute Genome Sequencing Center for Infectious Disease"/>
            <person name="Wu L."/>
            <person name="Ma J."/>
        </authorList>
    </citation>
    <scope>NUCLEOTIDE SEQUENCE [LARGE SCALE GENOMIC DNA]</scope>
    <source>
        <strain evidence="12">CGMCC 1.10130</strain>
    </source>
</reference>
<organism evidence="11 12">
    <name type="scientific">Neiella marina</name>
    <dbReference type="NCBI Taxonomy" id="508461"/>
    <lineage>
        <taxon>Bacteria</taxon>
        <taxon>Pseudomonadati</taxon>
        <taxon>Pseudomonadota</taxon>
        <taxon>Gammaproteobacteria</taxon>
        <taxon>Alteromonadales</taxon>
        <taxon>Echinimonadaceae</taxon>
        <taxon>Neiella</taxon>
    </lineage>
</organism>
<evidence type="ECO:0000313" key="12">
    <source>
        <dbReference type="Proteomes" id="UP000619743"/>
    </source>
</evidence>
<evidence type="ECO:0000259" key="9">
    <source>
        <dbReference type="PROSITE" id="PS50111"/>
    </source>
</evidence>
<dbReference type="SUPFAM" id="SSF58104">
    <property type="entry name" value="Methyl-accepting chemotaxis protein (MCP) signaling domain"/>
    <property type="match status" value="1"/>
</dbReference>
<keyword evidence="4 8" id="KW-0472">Membrane</keyword>